<protein>
    <submittedName>
        <fullName evidence="3">Peptidase</fullName>
    </submittedName>
</protein>
<evidence type="ECO:0000313" key="4">
    <source>
        <dbReference type="Proteomes" id="UP000257144"/>
    </source>
</evidence>
<evidence type="ECO:0000259" key="1">
    <source>
        <dbReference type="Pfam" id="PF03413"/>
    </source>
</evidence>
<evidence type="ECO:0000313" key="3">
    <source>
        <dbReference type="EMBL" id="RDU36374.1"/>
    </source>
</evidence>
<organism evidence="3 4">
    <name type="scientific">Neobacillus piezotolerans</name>
    <dbReference type="NCBI Taxonomy" id="2259171"/>
    <lineage>
        <taxon>Bacteria</taxon>
        <taxon>Bacillati</taxon>
        <taxon>Bacillota</taxon>
        <taxon>Bacilli</taxon>
        <taxon>Bacillales</taxon>
        <taxon>Bacillaceae</taxon>
        <taxon>Neobacillus</taxon>
    </lineage>
</organism>
<dbReference type="InterPro" id="IPR025711">
    <property type="entry name" value="PepSY"/>
</dbReference>
<dbReference type="EMBL" id="QNQT01000005">
    <property type="protein sequence ID" value="RDU36374.1"/>
    <property type="molecule type" value="Genomic_DNA"/>
</dbReference>
<reference evidence="3 4" key="1">
    <citation type="submission" date="2018-07" db="EMBL/GenBank/DDBJ databases">
        <title>Bacillus sp. YLB-04 draft genome sequence.</title>
        <authorList>
            <person name="Yu L."/>
            <person name="Tang X."/>
        </authorList>
    </citation>
    <scope>NUCLEOTIDE SEQUENCE [LARGE SCALE GENOMIC DNA]</scope>
    <source>
        <strain evidence="3 4">YLB-04</strain>
    </source>
</reference>
<comment type="caution">
    <text evidence="3">The sequence shown here is derived from an EMBL/GenBank/DDBJ whole genome shotgun (WGS) entry which is preliminary data.</text>
</comment>
<feature type="domain" description="PepSY" evidence="1">
    <location>
        <begin position="95"/>
        <end position="143"/>
    </location>
</feature>
<dbReference type="OrthoDB" id="2381181at2"/>
<dbReference type="AlphaFoldDB" id="A0A3D8GPG1"/>
<dbReference type="Proteomes" id="UP000257144">
    <property type="component" value="Unassembled WGS sequence"/>
</dbReference>
<keyword evidence="4" id="KW-1185">Reference proteome</keyword>
<dbReference type="RefSeq" id="WP_115452368.1">
    <property type="nucleotide sequence ID" value="NZ_QNQT01000005.1"/>
</dbReference>
<feature type="domain" description="Cell wall elongation regulator TseB-like" evidence="2">
    <location>
        <begin position="36"/>
        <end position="80"/>
    </location>
</feature>
<proteinExistence type="predicted"/>
<sequence>MKKIVLYTILILALATGIAGWIYTNATSPVRAAEQKAVQIAREEAGITETGRFFLYHGSETVYVVEGTNKKGQKAIAWIPEKGGEPVVRKISDGITKSQAIDKVKKEENPERIIAVRPGMENGVPFWEVYYTSGDGLLNYYYVYFDTGDMYKLIRDL</sequence>
<dbReference type="Gene3D" id="3.10.450.40">
    <property type="match status" value="2"/>
</dbReference>
<dbReference type="InterPro" id="IPR046350">
    <property type="entry name" value="Cystatin_sf"/>
</dbReference>
<name>A0A3D8GPG1_9BACI</name>
<dbReference type="Pfam" id="PF17881">
    <property type="entry name" value="TseB"/>
    <property type="match status" value="1"/>
</dbReference>
<accession>A0A3D8GPG1</accession>
<dbReference type="Pfam" id="PF03413">
    <property type="entry name" value="PepSY"/>
    <property type="match status" value="1"/>
</dbReference>
<gene>
    <name evidence="3" type="ORF">DRW41_12615</name>
</gene>
<dbReference type="InterPro" id="IPR041401">
    <property type="entry name" value="TseB-like_dom"/>
</dbReference>
<dbReference type="SUPFAM" id="SSF54403">
    <property type="entry name" value="Cystatin/monellin"/>
    <property type="match status" value="2"/>
</dbReference>
<evidence type="ECO:0000259" key="2">
    <source>
        <dbReference type="Pfam" id="PF17881"/>
    </source>
</evidence>